<keyword evidence="3" id="KW-1185">Reference proteome</keyword>
<organism evidence="2 3">
    <name type="scientific">Tilletia horrida</name>
    <dbReference type="NCBI Taxonomy" id="155126"/>
    <lineage>
        <taxon>Eukaryota</taxon>
        <taxon>Fungi</taxon>
        <taxon>Dikarya</taxon>
        <taxon>Basidiomycota</taxon>
        <taxon>Ustilaginomycotina</taxon>
        <taxon>Exobasidiomycetes</taxon>
        <taxon>Tilletiales</taxon>
        <taxon>Tilletiaceae</taxon>
        <taxon>Tilletia</taxon>
    </lineage>
</organism>
<feature type="compositionally biased region" description="Low complexity" evidence="1">
    <location>
        <begin position="78"/>
        <end position="91"/>
    </location>
</feature>
<comment type="caution">
    <text evidence="2">The sequence shown here is derived from an EMBL/GenBank/DDBJ whole genome shotgun (WGS) entry which is preliminary data.</text>
</comment>
<dbReference type="InterPro" id="IPR019711">
    <property type="entry name" value="ATP_synth_F0_suH"/>
</dbReference>
<dbReference type="PANTHER" id="PTHR28207">
    <property type="entry name" value="ATP SYNTHASE SUBUNIT H, MITOCHONDRIAL"/>
    <property type="match status" value="1"/>
</dbReference>
<dbReference type="Proteomes" id="UP001176517">
    <property type="component" value="Unassembled WGS sequence"/>
</dbReference>
<proteinExistence type="predicted"/>
<dbReference type="Pfam" id="PF10775">
    <property type="entry name" value="ATP_sub_h"/>
    <property type="match status" value="1"/>
</dbReference>
<evidence type="ECO:0000313" key="2">
    <source>
        <dbReference type="EMBL" id="KAK0554960.1"/>
    </source>
</evidence>
<accession>A0AAN6GV70</accession>
<gene>
    <name evidence="2" type="ORF">OC846_001911</name>
</gene>
<dbReference type="GO" id="GO:0046933">
    <property type="term" value="F:proton-transporting ATP synthase activity, rotational mechanism"/>
    <property type="evidence" value="ECO:0007669"/>
    <property type="project" value="TreeGrafter"/>
</dbReference>
<protein>
    <recommendedName>
        <fullName evidence="4">ATP synthase subunit H, mitochondrial</fullName>
    </recommendedName>
</protein>
<sequence>MTRTDRSSSLALMCDSERQLRSAARTSISTSVVSRSLSTSASANKDFVQELYLRELKGYKAPPKAADAHVGQVRDFHAPSAPKAPVAPASSELSSALDAYSKEEPDFAAAAPKNAAAEGSLTEGGDAVAFLKEAAADVPKDTHH</sequence>
<evidence type="ECO:0008006" key="4">
    <source>
        <dbReference type="Google" id="ProtNLM"/>
    </source>
</evidence>
<dbReference type="PANTHER" id="PTHR28207:SF1">
    <property type="entry name" value="ATP SYNTHASE SUBUNIT H, MITOCHONDRIAL"/>
    <property type="match status" value="1"/>
</dbReference>
<evidence type="ECO:0000313" key="3">
    <source>
        <dbReference type="Proteomes" id="UP001176517"/>
    </source>
</evidence>
<dbReference type="EMBL" id="JAPDMZ010000032">
    <property type="protein sequence ID" value="KAK0554960.1"/>
    <property type="molecule type" value="Genomic_DNA"/>
</dbReference>
<reference evidence="2" key="1">
    <citation type="journal article" date="2023" name="PhytoFront">
        <title>Draft Genome Resources of Seven Strains of Tilletia horrida, Causal Agent of Kernel Smut of Rice.</title>
        <authorList>
            <person name="Khanal S."/>
            <person name="Antony Babu S."/>
            <person name="Zhou X.G."/>
        </authorList>
    </citation>
    <scope>NUCLEOTIDE SEQUENCE</scope>
    <source>
        <strain evidence="2">TX6</strain>
    </source>
</reference>
<feature type="region of interest" description="Disordered" evidence="1">
    <location>
        <begin position="76"/>
        <end position="98"/>
    </location>
</feature>
<dbReference type="AlphaFoldDB" id="A0AAN6GV70"/>
<evidence type="ECO:0000256" key="1">
    <source>
        <dbReference type="SAM" id="MobiDB-lite"/>
    </source>
</evidence>
<name>A0AAN6GV70_9BASI</name>